<dbReference type="PANTHER" id="PTHR34127">
    <property type="entry name" value="OS04G0405600 PROTEIN"/>
    <property type="match status" value="1"/>
</dbReference>
<dbReference type="GO" id="GO:0051301">
    <property type="term" value="P:cell division"/>
    <property type="evidence" value="ECO:0007669"/>
    <property type="project" value="UniProtKB-KW"/>
</dbReference>
<accession>A0A1D1Z1C2</accession>
<name>A0A1D1Z1C2_9ARAE</name>
<evidence type="ECO:0000256" key="1">
    <source>
        <dbReference type="SAM" id="MobiDB-lite"/>
    </source>
</evidence>
<evidence type="ECO:0000313" key="2">
    <source>
        <dbReference type="EMBL" id="JAT60681.1"/>
    </source>
</evidence>
<keyword evidence="2" id="KW-0132">Cell division</keyword>
<sequence length="523" mass="56420">GGTLRRKFQTPPETEARDAGGPAGSAAAMAIASCSPASSSLLAPRHRGGHGRRMPSQHLGRAATVEGSRWCASPSSSPNSPPRRQLLLLRRRPRLTPGDGFWPFFSAREVRGCSGCRGRRPSAGTVFCYMDETGGRRPSVGGGDNPDAAGSTGIQLYGQIERLITETARQSQDGWGASGNWSEVEGSWVLEPKGSKPTSVAHFIGGIFVGAAPQLTYRMFLELLAEKGILVIATPFASGFDHFFIADEVQFKFDRCLRSLQDIVNGLPTFGIGHSLGSVIHLLIGSRYAVQRNGNILMAFNNKEASVAIPLFSPVIVPMAQSFGPLLSQLTSSPTIRRGAEVAMKQLENLSPPIMKQILPLVEQLPPLYMDLAKGREDFAPKPEETRRLIKSYYGVSRNLLIKFKDDTIDETPTLAQVLSSESAISSLLDMSIRSVPGDHGLPLQQVLPDVPPAMADAVNRGGELLASLTVGTPWETVAKEVGNTFTSDSRILRAQISKDVEALVDLITSWMVTNSGPRLLRP</sequence>
<protein>
    <submittedName>
        <fullName evidence="2">Cell division protein DivIB</fullName>
    </submittedName>
</protein>
<gene>
    <name evidence="2" type="primary">divIB_2</name>
    <name evidence="2" type="ORF">g.108222</name>
</gene>
<dbReference type="ESTHER" id="9arae-a0a1d1z1c2">
    <property type="family name" value="Duf_1350"/>
</dbReference>
<feature type="region of interest" description="Disordered" evidence="1">
    <location>
        <begin position="39"/>
        <end position="85"/>
    </location>
</feature>
<feature type="compositionally biased region" description="Low complexity" evidence="1">
    <location>
        <begin position="73"/>
        <end position="85"/>
    </location>
</feature>
<feature type="region of interest" description="Disordered" evidence="1">
    <location>
        <begin position="1"/>
        <end position="27"/>
    </location>
</feature>
<feature type="compositionally biased region" description="Basic residues" evidence="1">
    <location>
        <begin position="44"/>
        <end position="55"/>
    </location>
</feature>
<organism evidence="2">
    <name type="scientific">Anthurium amnicola</name>
    <dbReference type="NCBI Taxonomy" id="1678845"/>
    <lineage>
        <taxon>Eukaryota</taxon>
        <taxon>Viridiplantae</taxon>
        <taxon>Streptophyta</taxon>
        <taxon>Embryophyta</taxon>
        <taxon>Tracheophyta</taxon>
        <taxon>Spermatophyta</taxon>
        <taxon>Magnoliopsida</taxon>
        <taxon>Liliopsida</taxon>
        <taxon>Araceae</taxon>
        <taxon>Pothoideae</taxon>
        <taxon>Potheae</taxon>
        <taxon>Anthurium</taxon>
    </lineage>
</organism>
<proteinExistence type="predicted"/>
<dbReference type="EMBL" id="GDJX01007255">
    <property type="protein sequence ID" value="JAT60681.1"/>
    <property type="molecule type" value="Transcribed_RNA"/>
</dbReference>
<reference evidence="2" key="1">
    <citation type="submission" date="2015-07" db="EMBL/GenBank/DDBJ databases">
        <title>Transcriptome Assembly of Anthurium amnicola.</title>
        <authorList>
            <person name="Suzuki J."/>
        </authorList>
    </citation>
    <scope>NUCLEOTIDE SEQUENCE</scope>
</reference>
<dbReference type="InterPro" id="IPR010765">
    <property type="entry name" value="DUF1350"/>
</dbReference>
<dbReference type="AlphaFoldDB" id="A0A1D1Z1C2"/>
<keyword evidence="2" id="KW-0131">Cell cycle</keyword>
<dbReference type="PANTHER" id="PTHR34127:SF1">
    <property type="entry name" value="OS04G0405600 PROTEIN"/>
    <property type="match status" value="1"/>
</dbReference>
<feature type="non-terminal residue" evidence="2">
    <location>
        <position position="1"/>
    </location>
</feature>
<dbReference type="Pfam" id="PF07082">
    <property type="entry name" value="DUF1350"/>
    <property type="match status" value="1"/>
</dbReference>